<sequence length="44" mass="4992">SLEAKVGKWYQLKGMLEAIAKSGTTQSTEIVVFFKRKIEQVSFN</sequence>
<reference evidence="1" key="1">
    <citation type="journal article" date="2014" name="Front. Microbiol.">
        <title>High frequency of phylogenetically diverse reductive dehalogenase-homologous genes in deep subseafloor sedimentary metagenomes.</title>
        <authorList>
            <person name="Kawai M."/>
            <person name="Futagami T."/>
            <person name="Toyoda A."/>
            <person name="Takaki Y."/>
            <person name="Nishi S."/>
            <person name="Hori S."/>
            <person name="Arai W."/>
            <person name="Tsubouchi T."/>
            <person name="Morono Y."/>
            <person name="Uchiyama I."/>
            <person name="Ito T."/>
            <person name="Fujiyama A."/>
            <person name="Inagaki F."/>
            <person name="Takami H."/>
        </authorList>
    </citation>
    <scope>NUCLEOTIDE SEQUENCE</scope>
    <source>
        <strain evidence="1">Expedition CK06-06</strain>
    </source>
</reference>
<accession>X1VQ15</accession>
<dbReference type="AlphaFoldDB" id="X1VQ15"/>
<comment type="caution">
    <text evidence="1">The sequence shown here is derived from an EMBL/GenBank/DDBJ whole genome shotgun (WGS) entry which is preliminary data.</text>
</comment>
<name>X1VQ15_9ZZZZ</name>
<dbReference type="EMBL" id="BARW01030928">
    <property type="protein sequence ID" value="GAJ11240.1"/>
    <property type="molecule type" value="Genomic_DNA"/>
</dbReference>
<evidence type="ECO:0000313" key="1">
    <source>
        <dbReference type="EMBL" id="GAJ11240.1"/>
    </source>
</evidence>
<organism evidence="1">
    <name type="scientific">marine sediment metagenome</name>
    <dbReference type="NCBI Taxonomy" id="412755"/>
    <lineage>
        <taxon>unclassified sequences</taxon>
        <taxon>metagenomes</taxon>
        <taxon>ecological metagenomes</taxon>
    </lineage>
</organism>
<proteinExistence type="predicted"/>
<feature type="non-terminal residue" evidence="1">
    <location>
        <position position="1"/>
    </location>
</feature>
<protein>
    <submittedName>
        <fullName evidence="1">Uncharacterized protein</fullName>
    </submittedName>
</protein>
<gene>
    <name evidence="1" type="ORF">S12H4_49325</name>
</gene>